<protein>
    <submittedName>
        <fullName evidence="9">DNA-binding response regulator</fullName>
    </submittedName>
</protein>
<evidence type="ECO:0000259" key="8">
    <source>
        <dbReference type="PROSITE" id="PS50110"/>
    </source>
</evidence>
<dbReference type="GO" id="GO:0003677">
    <property type="term" value="F:DNA binding"/>
    <property type="evidence" value="ECO:0007669"/>
    <property type="project" value="UniProtKB-KW"/>
</dbReference>
<evidence type="ECO:0000313" key="9">
    <source>
        <dbReference type="EMBL" id="RKN12877.1"/>
    </source>
</evidence>
<dbReference type="SUPFAM" id="SSF46894">
    <property type="entry name" value="C-terminal effector domain of the bipartite response regulators"/>
    <property type="match status" value="1"/>
</dbReference>
<feature type="domain" description="HTH luxR-type" evidence="7">
    <location>
        <begin position="161"/>
        <end position="226"/>
    </location>
</feature>
<keyword evidence="11" id="KW-1185">Reference proteome</keyword>
<keyword evidence="4" id="KW-0804">Transcription</keyword>
<evidence type="ECO:0000259" key="7">
    <source>
        <dbReference type="PROSITE" id="PS50043"/>
    </source>
</evidence>
<dbReference type="GO" id="GO:0000160">
    <property type="term" value="P:phosphorelay signal transduction system"/>
    <property type="evidence" value="ECO:0007669"/>
    <property type="project" value="InterPro"/>
</dbReference>
<evidence type="ECO:0000313" key="12">
    <source>
        <dbReference type="Proteomes" id="UP000275024"/>
    </source>
</evidence>
<evidence type="ECO:0000256" key="5">
    <source>
        <dbReference type="PROSITE-ProRule" id="PRU00169"/>
    </source>
</evidence>
<dbReference type="PROSITE" id="PS50043">
    <property type="entry name" value="HTH_LUXR_2"/>
    <property type="match status" value="1"/>
</dbReference>
<evidence type="ECO:0000313" key="10">
    <source>
        <dbReference type="EMBL" id="RKN27358.1"/>
    </source>
</evidence>
<dbReference type="PANTHER" id="PTHR43214">
    <property type="entry name" value="TWO-COMPONENT RESPONSE REGULATOR"/>
    <property type="match status" value="1"/>
</dbReference>
<dbReference type="InterPro" id="IPR016032">
    <property type="entry name" value="Sig_transdc_resp-reg_C-effctor"/>
</dbReference>
<dbReference type="SUPFAM" id="SSF52172">
    <property type="entry name" value="CheY-like"/>
    <property type="match status" value="1"/>
</dbReference>
<dbReference type="GO" id="GO:0006355">
    <property type="term" value="P:regulation of DNA-templated transcription"/>
    <property type="evidence" value="ECO:0007669"/>
    <property type="project" value="InterPro"/>
</dbReference>
<proteinExistence type="predicted"/>
<dbReference type="CDD" id="cd06170">
    <property type="entry name" value="LuxR_C_like"/>
    <property type="match status" value="1"/>
</dbReference>
<dbReference type="Gene3D" id="3.40.50.2300">
    <property type="match status" value="1"/>
</dbReference>
<feature type="compositionally biased region" description="Pro residues" evidence="6">
    <location>
        <begin position="132"/>
        <end position="147"/>
    </location>
</feature>
<organism evidence="9 12">
    <name type="scientific">Streptomyces radicis</name>
    <dbReference type="NCBI Taxonomy" id="1750517"/>
    <lineage>
        <taxon>Bacteria</taxon>
        <taxon>Bacillati</taxon>
        <taxon>Actinomycetota</taxon>
        <taxon>Actinomycetes</taxon>
        <taxon>Kitasatosporales</taxon>
        <taxon>Streptomycetaceae</taxon>
        <taxon>Streptomyces</taxon>
    </lineage>
</organism>
<dbReference type="AlphaFoldDB" id="A0A3A9X2Y6"/>
<keyword evidence="2" id="KW-0805">Transcription regulation</keyword>
<keyword evidence="3 9" id="KW-0238">DNA-binding</keyword>
<dbReference type="SMART" id="SM00421">
    <property type="entry name" value="HTH_LUXR"/>
    <property type="match status" value="1"/>
</dbReference>
<evidence type="ECO:0000256" key="4">
    <source>
        <dbReference type="ARBA" id="ARBA00023163"/>
    </source>
</evidence>
<dbReference type="RefSeq" id="WP_120694726.1">
    <property type="nucleotide sequence ID" value="NZ_RBDX01000001.1"/>
</dbReference>
<dbReference type="InterPro" id="IPR039420">
    <property type="entry name" value="WalR-like"/>
</dbReference>
<accession>A0A3A9X2Y6</accession>
<reference evidence="11 12" key="1">
    <citation type="submission" date="2018-09" db="EMBL/GenBank/DDBJ databases">
        <title>Streptomyces sp. nov. DS1-2, an endophytic actinomycete isolated from roots of Dendrobium scabrilingue.</title>
        <authorList>
            <person name="Kuncharoen N."/>
            <person name="Kudo T."/>
            <person name="Ohkuma M."/>
            <person name="Yuki M."/>
            <person name="Tanasupawat S."/>
        </authorList>
    </citation>
    <scope>NUCLEOTIDE SEQUENCE [LARGE SCALE GENOMIC DNA]</scope>
    <source>
        <strain evidence="9 12">AZ1-7</strain>
        <strain evidence="10 11">DS1-2</strain>
    </source>
</reference>
<dbReference type="InterPro" id="IPR000792">
    <property type="entry name" value="Tscrpt_reg_LuxR_C"/>
</dbReference>
<dbReference type="Proteomes" id="UP000275024">
    <property type="component" value="Unassembled WGS sequence"/>
</dbReference>
<evidence type="ECO:0000256" key="3">
    <source>
        <dbReference type="ARBA" id="ARBA00023125"/>
    </source>
</evidence>
<dbReference type="OrthoDB" id="9808843at2"/>
<dbReference type="EMBL" id="RBDY01000001">
    <property type="protein sequence ID" value="RKN27358.1"/>
    <property type="molecule type" value="Genomic_DNA"/>
</dbReference>
<name>A0A3A9X2Y6_9ACTN</name>
<dbReference type="PROSITE" id="PS50110">
    <property type="entry name" value="RESPONSE_REGULATORY"/>
    <property type="match status" value="1"/>
</dbReference>
<evidence type="ECO:0000256" key="1">
    <source>
        <dbReference type="ARBA" id="ARBA00022553"/>
    </source>
</evidence>
<sequence length="230" mass="24738">MADEWSRVTIVIADDERVVRDGMRLILTTQPDLEVIGTAEDGERALSLCLALRPDLLLLDVRMPGRDGLWTLDQLAARGRVAAGAPRVLMLTTFDIDEYIEQALGLGASGFLLKSASYEQLVGAIREACGVAPPPDAPPGGSRPPEGPTAGAPTITADPADLARLSSLTLQEREILTLLGRGLSDAMLAERLLLSEQAVGAQVRRLLVKTGCRDREQAADLARRVRGPWR</sequence>
<gene>
    <name evidence="10" type="ORF">D7318_00085</name>
    <name evidence="9" type="ORF">D7319_02810</name>
</gene>
<feature type="domain" description="Response regulatory" evidence="8">
    <location>
        <begin position="9"/>
        <end position="129"/>
    </location>
</feature>
<dbReference type="CDD" id="cd17535">
    <property type="entry name" value="REC_NarL-like"/>
    <property type="match status" value="1"/>
</dbReference>
<dbReference type="InterPro" id="IPR011006">
    <property type="entry name" value="CheY-like_superfamily"/>
</dbReference>
<keyword evidence="1 5" id="KW-0597">Phosphoprotein</keyword>
<evidence type="ECO:0000256" key="2">
    <source>
        <dbReference type="ARBA" id="ARBA00023015"/>
    </source>
</evidence>
<dbReference type="PANTHER" id="PTHR43214:SF24">
    <property type="entry name" value="TRANSCRIPTIONAL REGULATORY PROTEIN NARL-RELATED"/>
    <property type="match status" value="1"/>
</dbReference>
<dbReference type="InterPro" id="IPR058245">
    <property type="entry name" value="NreC/VraR/RcsB-like_REC"/>
</dbReference>
<evidence type="ECO:0000313" key="11">
    <source>
        <dbReference type="Proteomes" id="UP000268652"/>
    </source>
</evidence>
<dbReference type="Pfam" id="PF00072">
    <property type="entry name" value="Response_reg"/>
    <property type="match status" value="1"/>
</dbReference>
<feature type="modified residue" description="4-aspartylphosphate" evidence="5">
    <location>
        <position position="60"/>
    </location>
</feature>
<evidence type="ECO:0000256" key="6">
    <source>
        <dbReference type="SAM" id="MobiDB-lite"/>
    </source>
</evidence>
<feature type="region of interest" description="Disordered" evidence="6">
    <location>
        <begin position="130"/>
        <end position="156"/>
    </location>
</feature>
<dbReference type="InterPro" id="IPR001789">
    <property type="entry name" value="Sig_transdc_resp-reg_receiver"/>
</dbReference>
<dbReference type="SMART" id="SM00448">
    <property type="entry name" value="REC"/>
    <property type="match status" value="1"/>
</dbReference>
<dbReference type="Pfam" id="PF00196">
    <property type="entry name" value="GerE"/>
    <property type="match status" value="1"/>
</dbReference>
<dbReference type="EMBL" id="RBDX01000001">
    <property type="protein sequence ID" value="RKN12877.1"/>
    <property type="molecule type" value="Genomic_DNA"/>
</dbReference>
<comment type="caution">
    <text evidence="9">The sequence shown here is derived from an EMBL/GenBank/DDBJ whole genome shotgun (WGS) entry which is preliminary data.</text>
</comment>
<dbReference type="Proteomes" id="UP000268652">
    <property type="component" value="Unassembled WGS sequence"/>
</dbReference>